<accession>A0ABQ8XT36</accession>
<keyword evidence="4 6" id="KW-0472">Membrane</keyword>
<reference evidence="7" key="1">
    <citation type="submission" date="2022-08" db="EMBL/GenBank/DDBJ databases">
        <title>Novel sulfate-reducing endosymbionts in the free-living metamonad Anaeramoeba.</title>
        <authorList>
            <person name="Jerlstrom-Hultqvist J."/>
            <person name="Cepicka I."/>
            <person name="Gallot-Lavallee L."/>
            <person name="Salas-Leiva D."/>
            <person name="Curtis B.A."/>
            <person name="Zahonova K."/>
            <person name="Pipaliya S."/>
            <person name="Dacks J."/>
            <person name="Roger A.J."/>
        </authorList>
    </citation>
    <scope>NUCLEOTIDE SEQUENCE</scope>
    <source>
        <strain evidence="7">Schooner1</strain>
    </source>
</reference>
<feature type="transmembrane region" description="Helical" evidence="6">
    <location>
        <begin position="47"/>
        <end position="66"/>
    </location>
</feature>
<dbReference type="PANTHER" id="PTHR23112:SF0">
    <property type="entry name" value="TRANSMEMBRANE PROTEIN 116"/>
    <property type="match status" value="1"/>
</dbReference>
<dbReference type="EMBL" id="JAOAOG010000257">
    <property type="protein sequence ID" value="KAJ6235515.1"/>
    <property type="molecule type" value="Genomic_DNA"/>
</dbReference>
<dbReference type="Gene3D" id="1.20.1070.10">
    <property type="entry name" value="Rhodopsin 7-helix transmembrane proteins"/>
    <property type="match status" value="1"/>
</dbReference>
<feature type="transmembrane region" description="Helical" evidence="6">
    <location>
        <begin position="114"/>
        <end position="138"/>
    </location>
</feature>
<feature type="region of interest" description="Disordered" evidence="5">
    <location>
        <begin position="283"/>
        <end position="313"/>
    </location>
</feature>
<organism evidence="7 8">
    <name type="scientific">Anaeramoeba flamelloides</name>
    <dbReference type="NCBI Taxonomy" id="1746091"/>
    <lineage>
        <taxon>Eukaryota</taxon>
        <taxon>Metamonada</taxon>
        <taxon>Anaeramoebidae</taxon>
        <taxon>Anaeramoeba</taxon>
    </lineage>
</organism>
<sequence length="332" mass="39001">MTKLTPQQKDLLHLIICVLLIISMIGYLIIIALYLKFPQLRKLHRKLLFTLAIYDFISGITFLVPSSRKEELCKTQSFFVTFFTLLPPYWSSIIAIFTWLLVVYHKTKKSLSRLYIYVHCFILLFSFIFSLLSVLTSANKPLETDWCVPDQIWMILTYSWYWLCILTCFVFYLLSVFRIRKLFVELQKLDKGKKTERKSELVIQLKMLCIPLTFIWSYVWPSICRVMEFHGKTPPVWLAFMHGINFPLCGFIYCLIFVFFTSSVRKLFFGWIACKKSHSYNLYSKKNKSSSSPSSSSSSESMPFSDTFSETDSSFDFEKNTQVINENTKLID</sequence>
<protein>
    <submittedName>
        <fullName evidence="7">G protein-coupled receptor</fullName>
    </submittedName>
</protein>
<evidence type="ECO:0000313" key="7">
    <source>
        <dbReference type="EMBL" id="KAJ6235515.1"/>
    </source>
</evidence>
<feature type="transmembrane region" description="Helical" evidence="6">
    <location>
        <begin position="78"/>
        <end position="102"/>
    </location>
</feature>
<comment type="caution">
    <text evidence="7">The sequence shown here is derived from an EMBL/GenBank/DDBJ whole genome shotgun (WGS) entry which is preliminary data.</text>
</comment>
<feature type="transmembrane region" description="Helical" evidence="6">
    <location>
        <begin position="201"/>
        <end position="219"/>
    </location>
</feature>
<keyword evidence="8" id="KW-1185">Reference proteome</keyword>
<evidence type="ECO:0000256" key="5">
    <source>
        <dbReference type="SAM" id="MobiDB-lite"/>
    </source>
</evidence>
<dbReference type="InterPro" id="IPR022343">
    <property type="entry name" value="GCR1-cAMP_receptor"/>
</dbReference>
<evidence type="ECO:0000256" key="6">
    <source>
        <dbReference type="SAM" id="Phobius"/>
    </source>
</evidence>
<keyword evidence="7" id="KW-0675">Receptor</keyword>
<gene>
    <name evidence="7" type="ORF">M0813_03662</name>
</gene>
<keyword evidence="2 6" id="KW-0812">Transmembrane</keyword>
<proteinExistence type="predicted"/>
<keyword evidence="3 6" id="KW-1133">Transmembrane helix</keyword>
<dbReference type="PANTHER" id="PTHR23112">
    <property type="entry name" value="G PROTEIN-COUPLED RECEPTOR 157-RELATED"/>
    <property type="match status" value="1"/>
</dbReference>
<evidence type="ECO:0000313" key="8">
    <source>
        <dbReference type="Proteomes" id="UP001150062"/>
    </source>
</evidence>
<evidence type="ECO:0000256" key="2">
    <source>
        <dbReference type="ARBA" id="ARBA00022692"/>
    </source>
</evidence>
<name>A0ABQ8XT36_9EUKA</name>
<feature type="transmembrane region" description="Helical" evidence="6">
    <location>
        <begin position="12"/>
        <end position="35"/>
    </location>
</feature>
<comment type="subcellular location">
    <subcellularLocation>
        <location evidence="1">Membrane</location>
        <topology evidence="1">Multi-pass membrane protein</topology>
    </subcellularLocation>
</comment>
<feature type="transmembrane region" description="Helical" evidence="6">
    <location>
        <begin position="239"/>
        <end position="260"/>
    </location>
</feature>
<dbReference type="Proteomes" id="UP001150062">
    <property type="component" value="Unassembled WGS sequence"/>
</dbReference>
<evidence type="ECO:0000256" key="3">
    <source>
        <dbReference type="ARBA" id="ARBA00022989"/>
    </source>
</evidence>
<dbReference type="PRINTS" id="PR02001">
    <property type="entry name" value="GCR1CAMPR"/>
</dbReference>
<feature type="transmembrane region" description="Helical" evidence="6">
    <location>
        <begin position="158"/>
        <end position="180"/>
    </location>
</feature>
<evidence type="ECO:0000256" key="4">
    <source>
        <dbReference type="ARBA" id="ARBA00023136"/>
    </source>
</evidence>
<dbReference type="SUPFAM" id="SSF81321">
    <property type="entry name" value="Family A G protein-coupled receptor-like"/>
    <property type="match status" value="1"/>
</dbReference>
<evidence type="ECO:0000256" key="1">
    <source>
        <dbReference type="ARBA" id="ARBA00004141"/>
    </source>
</evidence>